<protein>
    <submittedName>
        <fullName evidence="1">Uncharacterized protein</fullName>
    </submittedName>
</protein>
<organism evidence="1 2">
    <name type="scientific">Phaeosphaeria nodorum (strain SN15 / ATCC MYA-4574 / FGSC 10173)</name>
    <name type="common">Glume blotch fungus</name>
    <name type="synonym">Parastagonospora nodorum</name>
    <dbReference type="NCBI Taxonomy" id="321614"/>
    <lineage>
        <taxon>Eukaryota</taxon>
        <taxon>Fungi</taxon>
        <taxon>Dikarya</taxon>
        <taxon>Ascomycota</taxon>
        <taxon>Pezizomycotina</taxon>
        <taxon>Dothideomycetes</taxon>
        <taxon>Pleosporomycetidae</taxon>
        <taxon>Pleosporales</taxon>
        <taxon>Pleosporineae</taxon>
        <taxon>Phaeosphaeriaceae</taxon>
        <taxon>Parastagonospora</taxon>
    </lineage>
</organism>
<evidence type="ECO:0000313" key="1">
    <source>
        <dbReference type="EMBL" id="EAT88329.1"/>
    </source>
</evidence>
<sequence length="126" mass="14398">MRTPHINFPSSFLRPHLKFSLSQQLPFQASKRCPNSSAGNMQGSTLLALSRELRGEIYKHGFRNGRYQLHIEDGILCGSTYGHPTCLCYSYADKPTQKHKPYLKKSAIRSIMLRKFASTRMLYDTA</sequence>
<dbReference type="GeneID" id="5971852"/>
<dbReference type="KEGG" id="pno:SNOG_04569"/>
<reference evidence="2" key="1">
    <citation type="journal article" date="2007" name="Plant Cell">
        <title>Dothideomycete-plant interactions illuminated by genome sequencing and EST analysis of the wheat pathogen Stagonospora nodorum.</title>
        <authorList>
            <person name="Hane J.K."/>
            <person name="Lowe R.G."/>
            <person name="Solomon P.S."/>
            <person name="Tan K.C."/>
            <person name="Schoch C.L."/>
            <person name="Spatafora J.W."/>
            <person name="Crous P.W."/>
            <person name="Kodira C."/>
            <person name="Birren B.W."/>
            <person name="Galagan J.E."/>
            <person name="Torriani S.F."/>
            <person name="McDonald B.A."/>
            <person name="Oliver R.P."/>
        </authorList>
    </citation>
    <scope>NUCLEOTIDE SEQUENCE [LARGE SCALE GENOMIC DNA]</scope>
    <source>
        <strain evidence="2">SN15 / ATCC MYA-4574 / FGSC 10173</strain>
    </source>
</reference>
<dbReference type="Proteomes" id="UP000001055">
    <property type="component" value="Unassembled WGS sequence"/>
</dbReference>
<dbReference type="InParanoid" id="Q0UUJ5"/>
<gene>
    <name evidence="1" type="ORF">SNOG_04569</name>
</gene>
<proteinExistence type="predicted"/>
<name>Q0UUJ5_PHANO</name>
<dbReference type="AlphaFoldDB" id="Q0UUJ5"/>
<dbReference type="RefSeq" id="XP_001794984.1">
    <property type="nucleotide sequence ID" value="XM_001794932.1"/>
</dbReference>
<evidence type="ECO:0000313" key="2">
    <source>
        <dbReference type="Proteomes" id="UP000001055"/>
    </source>
</evidence>
<dbReference type="EMBL" id="CH445330">
    <property type="protein sequence ID" value="EAT88329.1"/>
    <property type="molecule type" value="Genomic_DNA"/>
</dbReference>
<accession>Q0UUJ5</accession>